<evidence type="ECO:0000256" key="2">
    <source>
        <dbReference type="ARBA" id="ARBA00023270"/>
    </source>
</evidence>
<evidence type="ECO:0000313" key="6">
    <source>
        <dbReference type="EMBL" id="AXI28603.1"/>
    </source>
</evidence>
<evidence type="ECO:0000256" key="4">
    <source>
        <dbReference type="PIRSR" id="PIRSR001365-1"/>
    </source>
</evidence>
<dbReference type="Proteomes" id="UP000253834">
    <property type="component" value="Chromosome"/>
</dbReference>
<dbReference type="Pfam" id="PF00701">
    <property type="entry name" value="DHDPS"/>
    <property type="match status" value="1"/>
</dbReference>
<dbReference type="SMART" id="SM01130">
    <property type="entry name" value="DHDPS"/>
    <property type="match status" value="1"/>
</dbReference>
<proteinExistence type="inferred from homology"/>
<dbReference type="AlphaFoldDB" id="A0AA86LWM8"/>
<sequence>MNTFKKFHGVIPPVSTIIDANECLDEKGMKNLIDFLIESKVNGLFFLGSGGEFSQMSTSSRKKVAEFAVQYVNGRLPVLIGTGTPSTKETISLSMHAKEIGADGIVVINPYYWPLYEDNLFQHFAQIAEKVDMPTLLYNFPALTGQDLSPEFVLKLVESYPNIVGIKETVDAVSHTREMILTVKAAHPDFAVFSGYDDHFLNTLSLGGDGSIPGTANFAPEFSVNIYQYFMNKDYARAIESHRLLSGLLSLYQIDKPFVSVIKEALSLRGIKVSTNMIAPARELSERKKEQVEQILGQALGTEKIFINY</sequence>
<evidence type="ECO:0000256" key="5">
    <source>
        <dbReference type="PIRSR" id="PIRSR001365-2"/>
    </source>
</evidence>
<name>A0AA86LWM8_PRIMG</name>
<dbReference type="PRINTS" id="PR00146">
    <property type="entry name" value="DHPICSNTHASE"/>
</dbReference>
<organism evidence="6 7">
    <name type="scientific">Priestia megaterium</name>
    <name type="common">Bacillus megaterium</name>
    <dbReference type="NCBI Taxonomy" id="1404"/>
    <lineage>
        <taxon>Bacteria</taxon>
        <taxon>Bacillati</taxon>
        <taxon>Bacillota</taxon>
        <taxon>Bacilli</taxon>
        <taxon>Bacillales</taxon>
        <taxon>Bacillaceae</taxon>
        <taxon>Priestia</taxon>
    </lineage>
</organism>
<dbReference type="PANTHER" id="PTHR12128:SF28">
    <property type="entry name" value="2-DEHYDRO-3-DEOXY-D-GLUCONATE ALDOLASE YAGE-RELATED"/>
    <property type="match status" value="1"/>
</dbReference>
<dbReference type="PIRSF" id="PIRSF001365">
    <property type="entry name" value="DHDPS"/>
    <property type="match status" value="1"/>
</dbReference>
<dbReference type="InterPro" id="IPR013785">
    <property type="entry name" value="Aldolase_TIM"/>
</dbReference>
<dbReference type="GO" id="GO:0016829">
    <property type="term" value="F:lyase activity"/>
    <property type="evidence" value="ECO:0007669"/>
    <property type="project" value="UniProtKB-KW"/>
</dbReference>
<keyword evidence="1 3" id="KW-0456">Lyase</keyword>
<dbReference type="RefSeq" id="WP_114894844.1">
    <property type="nucleotide sequence ID" value="NZ_CP022674.1"/>
</dbReference>
<dbReference type="EMBL" id="CP022674">
    <property type="protein sequence ID" value="AXI28603.1"/>
    <property type="molecule type" value="Genomic_DNA"/>
</dbReference>
<evidence type="ECO:0000256" key="1">
    <source>
        <dbReference type="ARBA" id="ARBA00023239"/>
    </source>
</evidence>
<dbReference type="SUPFAM" id="SSF51569">
    <property type="entry name" value="Aldolase"/>
    <property type="match status" value="1"/>
</dbReference>
<dbReference type="PROSITE" id="PS00666">
    <property type="entry name" value="DHDPS_2"/>
    <property type="match status" value="1"/>
</dbReference>
<feature type="binding site" evidence="5">
    <location>
        <position position="212"/>
    </location>
    <ligand>
        <name>pyruvate</name>
        <dbReference type="ChEBI" id="CHEBI:15361"/>
    </ligand>
</feature>
<protein>
    <submittedName>
        <fullName evidence="6">Dihydrodipicolinate synthase family protein</fullName>
    </submittedName>
</protein>
<dbReference type="GO" id="GO:0005829">
    <property type="term" value="C:cytosol"/>
    <property type="evidence" value="ECO:0007669"/>
    <property type="project" value="TreeGrafter"/>
</dbReference>
<keyword evidence="2" id="KW-0704">Schiff base</keyword>
<dbReference type="InterPro" id="IPR020625">
    <property type="entry name" value="Schiff_base-form_aldolases_AS"/>
</dbReference>
<feature type="active site" description="Schiff-base intermediate with substrate" evidence="4">
    <location>
        <position position="167"/>
    </location>
</feature>
<evidence type="ECO:0000313" key="7">
    <source>
        <dbReference type="Proteomes" id="UP000253834"/>
    </source>
</evidence>
<accession>A0AA86LWM8</accession>
<dbReference type="PANTHER" id="PTHR12128">
    <property type="entry name" value="DIHYDRODIPICOLINATE SYNTHASE"/>
    <property type="match status" value="1"/>
</dbReference>
<feature type="active site" description="Proton donor/acceptor" evidence="4">
    <location>
        <position position="138"/>
    </location>
</feature>
<comment type="similarity">
    <text evidence="3">Belongs to the DapA family.</text>
</comment>
<dbReference type="Gene3D" id="3.20.20.70">
    <property type="entry name" value="Aldolase class I"/>
    <property type="match status" value="1"/>
</dbReference>
<evidence type="ECO:0000256" key="3">
    <source>
        <dbReference type="PIRNR" id="PIRNR001365"/>
    </source>
</evidence>
<reference evidence="6 7" key="1">
    <citation type="submission" date="2017-07" db="EMBL/GenBank/DDBJ databases">
        <title>Isolation and development of strain Bacillus megaterium SR7 for enhanced growth and metabolite production under supercritical carbon dioxide.</title>
        <authorList>
            <person name="Freedman A.J.E."/>
            <person name="Peet K.C."/>
            <person name="Boock J.T."/>
            <person name="Penn K."/>
            <person name="Prather K.L.J."/>
            <person name="Thompson J.R."/>
        </authorList>
    </citation>
    <scope>NUCLEOTIDE SEQUENCE [LARGE SCALE GENOMIC DNA]</scope>
    <source>
        <strain evidence="6 7">SR7</strain>
    </source>
</reference>
<dbReference type="CDD" id="cd00408">
    <property type="entry name" value="DHDPS-like"/>
    <property type="match status" value="1"/>
</dbReference>
<dbReference type="InterPro" id="IPR002220">
    <property type="entry name" value="DapA-like"/>
</dbReference>
<gene>
    <name evidence="6" type="ORF">CIB87_06075</name>
</gene>